<dbReference type="RefSeq" id="WP_012875367.1">
    <property type="nucleotide sequence ID" value="NC_013525.1"/>
</dbReference>
<dbReference type="STRING" id="525904.Tter_1426"/>
<dbReference type="InterPro" id="IPR000253">
    <property type="entry name" value="FHA_dom"/>
</dbReference>
<proteinExistence type="predicted"/>
<feature type="domain" description="FHA" evidence="2">
    <location>
        <begin position="73"/>
        <end position="122"/>
    </location>
</feature>
<keyword evidence="4" id="KW-1185">Reference proteome</keyword>
<evidence type="ECO:0000313" key="4">
    <source>
        <dbReference type="Proteomes" id="UP000000323"/>
    </source>
</evidence>
<dbReference type="PROSITE" id="PS50006">
    <property type="entry name" value="FHA_DOMAIN"/>
    <property type="match status" value="1"/>
</dbReference>
<dbReference type="AlphaFoldDB" id="D1CC17"/>
<dbReference type="CDD" id="cd00060">
    <property type="entry name" value="FHA"/>
    <property type="match status" value="1"/>
</dbReference>
<dbReference type="InterPro" id="IPR050923">
    <property type="entry name" value="Cell_Proc_Reg/RNA_Proc"/>
</dbReference>
<dbReference type="SUPFAM" id="SSF49879">
    <property type="entry name" value="SMAD/FHA domain"/>
    <property type="match status" value="1"/>
</dbReference>
<dbReference type="eggNOG" id="COG1716">
    <property type="taxonomic scope" value="Bacteria"/>
</dbReference>
<dbReference type="HOGENOM" id="CLU_131367_1_0_0"/>
<organism evidence="3 4">
    <name type="scientific">Thermobaculum terrenum (strain ATCC BAA-798 / CCMEE 7001 / YNP1)</name>
    <dbReference type="NCBI Taxonomy" id="525904"/>
    <lineage>
        <taxon>Bacteria</taxon>
        <taxon>Bacillati</taxon>
        <taxon>Chloroflexota</taxon>
        <taxon>Chloroflexia</taxon>
        <taxon>Candidatus Thermobaculales</taxon>
        <taxon>Candidatus Thermobaculaceae</taxon>
        <taxon>Thermobaculum</taxon>
    </lineage>
</organism>
<accession>D1CC17</accession>
<dbReference type="PANTHER" id="PTHR23308">
    <property type="entry name" value="NUCLEAR INHIBITOR OF PROTEIN PHOSPHATASE-1"/>
    <property type="match status" value="1"/>
</dbReference>
<reference evidence="4" key="1">
    <citation type="journal article" date="2010" name="Stand. Genomic Sci.">
        <title>Complete genome sequence of 'Thermobaculum terrenum' type strain (YNP1).</title>
        <authorList>
            <person name="Kiss H."/>
            <person name="Cleland D."/>
            <person name="Lapidus A."/>
            <person name="Lucas S."/>
            <person name="Glavina Del Rio T."/>
            <person name="Nolan M."/>
            <person name="Tice H."/>
            <person name="Han C."/>
            <person name="Goodwin L."/>
            <person name="Pitluck S."/>
            <person name="Liolios K."/>
            <person name="Ivanova N."/>
            <person name="Mavromatis K."/>
            <person name="Ovchinnikova G."/>
            <person name="Pati A."/>
            <person name="Chen A."/>
            <person name="Palaniappan K."/>
            <person name="Land M."/>
            <person name="Hauser L."/>
            <person name="Chang Y."/>
            <person name="Jeffries C."/>
            <person name="Lu M."/>
            <person name="Brettin T."/>
            <person name="Detter J."/>
            <person name="Goker M."/>
            <person name="Tindall B."/>
            <person name="Beck B."/>
            <person name="McDermott T."/>
            <person name="Woyke T."/>
            <person name="Bristow J."/>
            <person name="Eisen J."/>
            <person name="Markowitz V."/>
            <person name="Hugenholtz P."/>
            <person name="Kyrpides N."/>
            <person name="Klenk H."/>
            <person name="Cheng J."/>
        </authorList>
    </citation>
    <scope>NUCLEOTIDE SEQUENCE [LARGE SCALE GENOMIC DNA]</scope>
    <source>
        <strain evidence="4">ATCC BAA-798 / YNP1</strain>
    </source>
</reference>
<name>D1CC17_THET1</name>
<keyword evidence="1" id="KW-0472">Membrane</keyword>
<keyword evidence="1" id="KW-0812">Transmembrane</keyword>
<evidence type="ECO:0000313" key="3">
    <source>
        <dbReference type="EMBL" id="ACZ42332.1"/>
    </source>
</evidence>
<dbReference type="Proteomes" id="UP000000323">
    <property type="component" value="Chromosome 1"/>
</dbReference>
<dbReference type="InterPro" id="IPR008984">
    <property type="entry name" value="SMAD_FHA_dom_sf"/>
</dbReference>
<dbReference type="KEGG" id="ttr:Tter_1426"/>
<feature type="transmembrane region" description="Helical" evidence="1">
    <location>
        <begin position="7"/>
        <end position="25"/>
    </location>
</feature>
<keyword evidence="1" id="KW-1133">Transmembrane helix</keyword>
<evidence type="ECO:0000256" key="1">
    <source>
        <dbReference type="SAM" id="Phobius"/>
    </source>
</evidence>
<sequence length="145" mass="15866">MRINYDLLVFLLNVGFVALLYIFLFEVVRIALRELRAVTATTSQNSRFGQLVVVDPGRTGLRPGTVFPLEPTTAIGRKISNAIVLDDPTVSGEHAILYLWDGTWYIRDAGSTNGTLVNGQDVIEPSPVNVGDILTLGAVKLRLAR</sequence>
<dbReference type="EMBL" id="CP001825">
    <property type="protein sequence ID" value="ACZ42332.1"/>
    <property type="molecule type" value="Genomic_DNA"/>
</dbReference>
<dbReference type="Pfam" id="PF00498">
    <property type="entry name" value="FHA"/>
    <property type="match status" value="1"/>
</dbReference>
<dbReference type="SMART" id="SM00240">
    <property type="entry name" value="FHA"/>
    <property type="match status" value="1"/>
</dbReference>
<protein>
    <submittedName>
        <fullName evidence="3">FHA domain containing protein</fullName>
    </submittedName>
</protein>
<gene>
    <name evidence="3" type="ordered locus">Tter_1426</name>
</gene>
<dbReference type="Gene3D" id="2.60.200.20">
    <property type="match status" value="1"/>
</dbReference>
<evidence type="ECO:0000259" key="2">
    <source>
        <dbReference type="PROSITE" id="PS50006"/>
    </source>
</evidence>